<dbReference type="Proteomes" id="UP000289660">
    <property type="component" value="Unassembled WGS sequence"/>
</dbReference>
<dbReference type="InterPro" id="IPR046056">
    <property type="entry name" value="DUF6014"/>
</dbReference>
<dbReference type="Pfam" id="PF19477">
    <property type="entry name" value="DUF6014"/>
    <property type="match status" value="1"/>
</dbReference>
<proteinExistence type="predicted"/>
<evidence type="ECO:0000313" key="1">
    <source>
        <dbReference type="EMBL" id="GCE59760.1"/>
    </source>
</evidence>
<dbReference type="AlphaFoldDB" id="A0A402DC50"/>
<comment type="caution">
    <text evidence="1">The sequence shown here is derived from an EMBL/GenBank/DDBJ whole genome shotgun (WGS) entry which is preliminary data.</text>
</comment>
<dbReference type="EMBL" id="BIFY01000021">
    <property type="protein sequence ID" value="GCE59760.1"/>
    <property type="molecule type" value="Genomic_DNA"/>
</dbReference>
<name>A0A402DC50_MICAE</name>
<gene>
    <name evidence="1" type="ORF">MiAbB_01679</name>
</gene>
<organism evidence="1 2">
    <name type="scientific">Microcystis aeruginosa NIES-4285</name>
    <dbReference type="NCBI Taxonomy" id="2497681"/>
    <lineage>
        <taxon>Bacteria</taxon>
        <taxon>Bacillati</taxon>
        <taxon>Cyanobacteriota</taxon>
        <taxon>Cyanophyceae</taxon>
        <taxon>Oscillatoriophycideae</taxon>
        <taxon>Chroococcales</taxon>
        <taxon>Microcystaceae</taxon>
        <taxon>Microcystis</taxon>
    </lineage>
</organism>
<reference evidence="2" key="1">
    <citation type="submission" date="2018-12" db="EMBL/GenBank/DDBJ databases">
        <title>Genome sequence of Microcystis aeruginosa NIES-4285.</title>
        <authorList>
            <person name="Tanabe Y."/>
        </authorList>
    </citation>
    <scope>NUCLEOTIDE SEQUENCE [LARGE SCALE GENOMIC DNA]</scope>
    <source>
        <strain evidence="2">NIES-4285</strain>
    </source>
</reference>
<protein>
    <submittedName>
        <fullName evidence="1">Uncharacterized protein</fullName>
    </submittedName>
</protein>
<sequence length="52" mass="6047">MNQTLVNQQQFFQEIVQDIEQNKIAIAAKKLRQQEADAVKFWLSGSGKQQRL</sequence>
<accession>A0A402DC50</accession>
<evidence type="ECO:0000313" key="2">
    <source>
        <dbReference type="Proteomes" id="UP000289660"/>
    </source>
</evidence>